<comment type="caution">
    <text evidence="2">The sequence shown here is derived from an EMBL/GenBank/DDBJ whole genome shotgun (WGS) entry which is preliminary data.</text>
</comment>
<evidence type="ECO:0000313" key="3">
    <source>
        <dbReference type="Proteomes" id="UP001044222"/>
    </source>
</evidence>
<organism evidence="2 3">
    <name type="scientific">Anguilla anguilla</name>
    <name type="common">European freshwater eel</name>
    <name type="synonym">Muraena anguilla</name>
    <dbReference type="NCBI Taxonomy" id="7936"/>
    <lineage>
        <taxon>Eukaryota</taxon>
        <taxon>Metazoa</taxon>
        <taxon>Chordata</taxon>
        <taxon>Craniata</taxon>
        <taxon>Vertebrata</taxon>
        <taxon>Euteleostomi</taxon>
        <taxon>Actinopterygii</taxon>
        <taxon>Neopterygii</taxon>
        <taxon>Teleostei</taxon>
        <taxon>Anguilliformes</taxon>
        <taxon>Anguillidae</taxon>
        <taxon>Anguilla</taxon>
    </lineage>
</organism>
<gene>
    <name evidence="2" type="ORF">ANANG_G00148650</name>
</gene>
<dbReference type="EMBL" id="JAFIRN010000008">
    <property type="protein sequence ID" value="KAG5843240.1"/>
    <property type="molecule type" value="Genomic_DNA"/>
</dbReference>
<sequence>MNERSDARFKHNPLSDPSPHHSSGPPTSSPKLNLSPHLRGLPAGPLPRSAPFMLKCGARHGSGSLSSTAEERVTSHRGVNRACQC</sequence>
<reference evidence="2" key="1">
    <citation type="submission" date="2021-01" db="EMBL/GenBank/DDBJ databases">
        <title>A chromosome-scale assembly of European eel, Anguilla anguilla.</title>
        <authorList>
            <person name="Henkel C."/>
            <person name="Jong-Raadsen S.A."/>
            <person name="Dufour S."/>
            <person name="Weltzien F.-A."/>
            <person name="Palstra A.P."/>
            <person name="Pelster B."/>
            <person name="Spaink H.P."/>
            <person name="Van Den Thillart G.E."/>
            <person name="Jansen H."/>
            <person name="Zahm M."/>
            <person name="Klopp C."/>
            <person name="Cedric C."/>
            <person name="Louis A."/>
            <person name="Berthelot C."/>
            <person name="Parey E."/>
            <person name="Roest Crollius H."/>
            <person name="Montfort J."/>
            <person name="Robinson-Rechavi M."/>
            <person name="Bucao C."/>
            <person name="Bouchez O."/>
            <person name="Gislard M."/>
            <person name="Lluch J."/>
            <person name="Milhes M."/>
            <person name="Lampietro C."/>
            <person name="Lopez Roques C."/>
            <person name="Donnadieu C."/>
            <person name="Braasch I."/>
            <person name="Desvignes T."/>
            <person name="Postlethwait J."/>
            <person name="Bobe J."/>
            <person name="Guiguen Y."/>
            <person name="Dirks R."/>
        </authorList>
    </citation>
    <scope>NUCLEOTIDE SEQUENCE</scope>
    <source>
        <strain evidence="2">Tag_6206</strain>
        <tissue evidence="2">Liver</tissue>
    </source>
</reference>
<feature type="region of interest" description="Disordered" evidence="1">
    <location>
        <begin position="1"/>
        <end position="85"/>
    </location>
</feature>
<proteinExistence type="predicted"/>
<keyword evidence="3" id="KW-1185">Reference proteome</keyword>
<dbReference type="Proteomes" id="UP001044222">
    <property type="component" value="Chromosome 8"/>
</dbReference>
<accession>A0A9D3RUA4</accession>
<evidence type="ECO:0000256" key="1">
    <source>
        <dbReference type="SAM" id="MobiDB-lite"/>
    </source>
</evidence>
<protein>
    <submittedName>
        <fullName evidence="2">Uncharacterized protein</fullName>
    </submittedName>
</protein>
<name>A0A9D3RUA4_ANGAN</name>
<evidence type="ECO:0000313" key="2">
    <source>
        <dbReference type="EMBL" id="KAG5843240.1"/>
    </source>
</evidence>
<dbReference type="AlphaFoldDB" id="A0A9D3RUA4"/>
<feature type="compositionally biased region" description="Low complexity" evidence="1">
    <location>
        <begin position="12"/>
        <end position="30"/>
    </location>
</feature>